<keyword evidence="6" id="KW-1185">Reference proteome</keyword>
<dbReference type="Pfam" id="PF10167">
    <property type="entry name" value="BORCS8"/>
    <property type="match status" value="1"/>
</dbReference>
<organism evidence="5 6">
    <name type="scientific">Camellia sinensis</name>
    <name type="common">Tea plant</name>
    <name type="synonym">Thea sinensis</name>
    <dbReference type="NCBI Taxonomy" id="4442"/>
    <lineage>
        <taxon>Eukaryota</taxon>
        <taxon>Viridiplantae</taxon>
        <taxon>Streptophyta</taxon>
        <taxon>Embryophyta</taxon>
        <taxon>Tracheophyta</taxon>
        <taxon>Spermatophyta</taxon>
        <taxon>Magnoliopsida</taxon>
        <taxon>eudicotyledons</taxon>
        <taxon>Gunneridae</taxon>
        <taxon>Pentapetalae</taxon>
        <taxon>asterids</taxon>
        <taxon>Ericales</taxon>
        <taxon>Theaceae</taxon>
        <taxon>Camellia</taxon>
    </lineage>
</organism>
<sequence>MVCDEQDSEVADHLFLPCPIAFVLWQCLFGLCDDQWVALRDCIEILLVRFKGFGDTKRAKTLWSSIVFAIFWPIWLERNARLFDGKESNVEALWDRVVPLIVDGFVRVTESLVEMMKYVANEPSVGLFSVQQHTQNAVPNVINLKNNVMEKSRELTLHTEDLEDSITMVRPMKDCGFPIADEMIGDIKKSLVIKSTKQPVWLRRRVRRGSDLLFGVFSSSEKSPPRRGHLLGQGGSLKIFEFSNSFLEPSPTQPKRGLIHNPSSGFQMGRTSSWGLSTWGCNADSMWQDGERTGNYLASVLKLAKERASKFKWPQLDPKESIQSKGEKLVSYLNPPLPVSASITNSTLPDAEADELPVSSQIDDELQQELPVDESASNHQLVSFSENYDEFTAEREAKLEEWLGGTDKEDGRHLEELMQEFSSTTL</sequence>
<accession>A0A7J7I812</accession>
<keyword evidence="3" id="KW-0472">Membrane</keyword>
<dbReference type="GO" id="GO:0005765">
    <property type="term" value="C:lysosomal membrane"/>
    <property type="evidence" value="ECO:0007669"/>
    <property type="project" value="UniProtKB-SubCell"/>
</dbReference>
<gene>
    <name evidence="5" type="ORF">HYC85_002372</name>
</gene>
<evidence type="ECO:0000256" key="2">
    <source>
        <dbReference type="ARBA" id="ARBA00010463"/>
    </source>
</evidence>
<protein>
    <submittedName>
        <fullName evidence="5">Uncharacterized protein</fullName>
    </submittedName>
</protein>
<reference evidence="6" key="1">
    <citation type="journal article" date="2020" name="Nat. Commun.">
        <title>Genome assembly of wild tea tree DASZ reveals pedigree and selection history of tea varieties.</title>
        <authorList>
            <person name="Zhang W."/>
            <person name="Zhang Y."/>
            <person name="Qiu H."/>
            <person name="Guo Y."/>
            <person name="Wan H."/>
            <person name="Zhang X."/>
            <person name="Scossa F."/>
            <person name="Alseekh S."/>
            <person name="Zhang Q."/>
            <person name="Wang P."/>
            <person name="Xu L."/>
            <person name="Schmidt M.H."/>
            <person name="Jia X."/>
            <person name="Li D."/>
            <person name="Zhu A."/>
            <person name="Guo F."/>
            <person name="Chen W."/>
            <person name="Ni D."/>
            <person name="Usadel B."/>
            <person name="Fernie A.R."/>
            <person name="Wen W."/>
        </authorList>
    </citation>
    <scope>NUCLEOTIDE SEQUENCE [LARGE SCALE GENOMIC DNA]</scope>
    <source>
        <strain evidence="6">cv. G240</strain>
    </source>
</reference>
<dbReference type="EMBL" id="JACBKZ010000001">
    <property type="protein sequence ID" value="KAF5961163.1"/>
    <property type="molecule type" value="Genomic_DNA"/>
</dbReference>
<evidence type="ECO:0000313" key="6">
    <source>
        <dbReference type="Proteomes" id="UP000593564"/>
    </source>
</evidence>
<dbReference type="Proteomes" id="UP000593564">
    <property type="component" value="Unassembled WGS sequence"/>
</dbReference>
<comment type="subcellular location">
    <subcellularLocation>
        <location evidence="1">Lysosome membrane</location>
    </subcellularLocation>
</comment>
<dbReference type="PANTHER" id="PTHR21146:SF0">
    <property type="entry name" value="BLOC-1-RELATED COMPLEX SUBUNIT 8"/>
    <property type="match status" value="1"/>
</dbReference>
<comment type="similarity">
    <text evidence="2">Belongs to the BORCS8 family.</text>
</comment>
<evidence type="ECO:0000256" key="4">
    <source>
        <dbReference type="ARBA" id="ARBA00023228"/>
    </source>
</evidence>
<reference evidence="5 6" key="2">
    <citation type="submission" date="2020-07" db="EMBL/GenBank/DDBJ databases">
        <title>Genome assembly of wild tea tree DASZ reveals pedigree and selection history of tea varieties.</title>
        <authorList>
            <person name="Zhang W."/>
        </authorList>
    </citation>
    <scope>NUCLEOTIDE SEQUENCE [LARGE SCALE GENOMIC DNA]</scope>
    <source>
        <strain evidence="6">cv. G240</strain>
        <tissue evidence="5">Leaf</tissue>
    </source>
</reference>
<keyword evidence="4" id="KW-0458">Lysosome</keyword>
<evidence type="ECO:0000313" key="5">
    <source>
        <dbReference type="EMBL" id="KAF5961163.1"/>
    </source>
</evidence>
<proteinExistence type="inferred from homology"/>
<comment type="caution">
    <text evidence="5">The sequence shown here is derived from an EMBL/GenBank/DDBJ whole genome shotgun (WGS) entry which is preliminary data.</text>
</comment>
<dbReference type="AlphaFoldDB" id="A0A7J7I812"/>
<name>A0A7J7I812_CAMSI</name>
<evidence type="ECO:0000256" key="1">
    <source>
        <dbReference type="ARBA" id="ARBA00004656"/>
    </source>
</evidence>
<evidence type="ECO:0000256" key="3">
    <source>
        <dbReference type="ARBA" id="ARBA00023136"/>
    </source>
</evidence>
<dbReference type="InterPro" id="IPR019320">
    <property type="entry name" value="BORCS8"/>
</dbReference>
<dbReference type="PANTHER" id="PTHR21146">
    <property type="entry name" value="MEF2B PROTEIN"/>
    <property type="match status" value="1"/>
</dbReference>